<sequence>MTDVKKNIITLPSRKDIEAEAASWLTVLGRERISDKDRAKFKNWLRQSERHREVFDEMSALWGDLEILKDLTDIGEAVAETQAVRPSFYKRRDVMAIAASLSAVMLGSGAYFLHHNDRTLQAGEFVTQIGEQKTIELVDGSSVILNTGSLIEVTFSKEERGIRLVRGEAYFEVSKDKRRPFVVYAANGAVKAVGTAFTVRVRDGEALEVTVE</sequence>
<dbReference type="PANTHER" id="PTHR30273:SF2">
    <property type="entry name" value="PROTEIN FECR"/>
    <property type="match status" value="1"/>
</dbReference>
<dbReference type="GO" id="GO:0016989">
    <property type="term" value="F:sigma factor antagonist activity"/>
    <property type="evidence" value="ECO:0007669"/>
    <property type="project" value="TreeGrafter"/>
</dbReference>
<gene>
    <name evidence="4" type="ORF">MNBD_ALPHA05-2282</name>
</gene>
<organism evidence="4">
    <name type="scientific">hydrothermal vent metagenome</name>
    <dbReference type="NCBI Taxonomy" id="652676"/>
    <lineage>
        <taxon>unclassified sequences</taxon>
        <taxon>metagenomes</taxon>
        <taxon>ecological metagenomes</taxon>
    </lineage>
</organism>
<dbReference type="Pfam" id="PF04773">
    <property type="entry name" value="FecR"/>
    <property type="match status" value="1"/>
</dbReference>
<feature type="transmembrane region" description="Helical" evidence="1">
    <location>
        <begin position="94"/>
        <end position="113"/>
    </location>
</feature>
<dbReference type="AlphaFoldDB" id="A0A3B0S540"/>
<evidence type="ECO:0000313" key="4">
    <source>
        <dbReference type="EMBL" id="VAV99987.1"/>
    </source>
</evidence>
<feature type="domain" description="FecR protein" evidence="2">
    <location>
        <begin position="126"/>
        <end position="211"/>
    </location>
</feature>
<protein>
    <recommendedName>
        <fullName evidence="5">FecR protein domain-containing protein</fullName>
    </recommendedName>
</protein>
<keyword evidence="1" id="KW-0812">Transmembrane</keyword>
<evidence type="ECO:0000259" key="2">
    <source>
        <dbReference type="Pfam" id="PF04773"/>
    </source>
</evidence>
<dbReference type="InterPro" id="IPR032623">
    <property type="entry name" value="FecR_N"/>
</dbReference>
<keyword evidence="1" id="KW-0472">Membrane</keyword>
<evidence type="ECO:0000256" key="1">
    <source>
        <dbReference type="SAM" id="Phobius"/>
    </source>
</evidence>
<dbReference type="Gene3D" id="2.60.120.1440">
    <property type="match status" value="1"/>
</dbReference>
<evidence type="ECO:0008006" key="5">
    <source>
        <dbReference type="Google" id="ProtNLM"/>
    </source>
</evidence>
<name>A0A3B0S540_9ZZZZ</name>
<accession>A0A3B0S540</accession>
<dbReference type="InterPro" id="IPR006860">
    <property type="entry name" value="FecR"/>
</dbReference>
<dbReference type="PANTHER" id="PTHR30273">
    <property type="entry name" value="PERIPLASMIC SIGNAL SENSOR AND SIGMA FACTOR ACTIVATOR FECR-RELATED"/>
    <property type="match status" value="1"/>
</dbReference>
<keyword evidence="1" id="KW-1133">Transmembrane helix</keyword>
<evidence type="ECO:0000259" key="3">
    <source>
        <dbReference type="Pfam" id="PF16220"/>
    </source>
</evidence>
<dbReference type="EMBL" id="UOEH01000293">
    <property type="protein sequence ID" value="VAV99987.1"/>
    <property type="molecule type" value="Genomic_DNA"/>
</dbReference>
<dbReference type="InterPro" id="IPR012373">
    <property type="entry name" value="Ferrdict_sens_TM"/>
</dbReference>
<feature type="non-terminal residue" evidence="4">
    <location>
        <position position="212"/>
    </location>
</feature>
<proteinExistence type="predicted"/>
<reference evidence="4" key="1">
    <citation type="submission" date="2018-06" db="EMBL/GenBank/DDBJ databases">
        <authorList>
            <person name="Zhirakovskaya E."/>
        </authorList>
    </citation>
    <scope>NUCLEOTIDE SEQUENCE</scope>
</reference>
<dbReference type="Pfam" id="PF16220">
    <property type="entry name" value="DUF4880"/>
    <property type="match status" value="1"/>
</dbReference>
<feature type="domain" description="FecR N-terminal" evidence="3">
    <location>
        <begin position="20"/>
        <end position="61"/>
    </location>
</feature>